<dbReference type="RefSeq" id="WP_253053982.1">
    <property type="nucleotide sequence ID" value="NZ_JAMXWN010000006.1"/>
</dbReference>
<evidence type="ECO:0000313" key="3">
    <source>
        <dbReference type="Proteomes" id="UP001596267"/>
    </source>
</evidence>
<feature type="domain" description="YdhG-like" evidence="1">
    <location>
        <begin position="16"/>
        <end position="110"/>
    </location>
</feature>
<dbReference type="Proteomes" id="UP001596267">
    <property type="component" value="Unassembled WGS sequence"/>
</dbReference>
<proteinExistence type="predicted"/>
<accession>A0ABW1WGB8</accession>
<reference evidence="3" key="1">
    <citation type="journal article" date="2019" name="Int. J. Syst. Evol. Microbiol.">
        <title>The Global Catalogue of Microorganisms (GCM) 10K type strain sequencing project: providing services to taxonomists for standard genome sequencing and annotation.</title>
        <authorList>
            <consortium name="The Broad Institute Genomics Platform"/>
            <consortium name="The Broad Institute Genome Sequencing Center for Infectious Disease"/>
            <person name="Wu L."/>
            <person name="Ma J."/>
        </authorList>
    </citation>
    <scope>NUCLEOTIDE SEQUENCE [LARGE SCALE GENOMIC DNA]</scope>
    <source>
        <strain evidence="3">CCUG 42001</strain>
    </source>
</reference>
<evidence type="ECO:0000259" key="1">
    <source>
        <dbReference type="Pfam" id="PF08818"/>
    </source>
</evidence>
<name>A0ABW1WGB8_9BACL</name>
<organism evidence="2 3">
    <name type="scientific">Sporolactobacillus kofuensis</name>
    <dbReference type="NCBI Taxonomy" id="269672"/>
    <lineage>
        <taxon>Bacteria</taxon>
        <taxon>Bacillati</taxon>
        <taxon>Bacillota</taxon>
        <taxon>Bacilli</taxon>
        <taxon>Bacillales</taxon>
        <taxon>Sporolactobacillaceae</taxon>
        <taxon>Sporolactobacillus</taxon>
    </lineage>
</organism>
<comment type="caution">
    <text evidence="2">The sequence shown here is derived from an EMBL/GenBank/DDBJ whole genome shotgun (WGS) entry which is preliminary data.</text>
</comment>
<dbReference type="EMBL" id="JBHSTQ010000006">
    <property type="protein sequence ID" value="MFC6386567.1"/>
    <property type="molecule type" value="Genomic_DNA"/>
</dbReference>
<protein>
    <submittedName>
        <fullName evidence="2">Iron chaperone</fullName>
    </submittedName>
</protein>
<dbReference type="Gene3D" id="3.90.1150.200">
    <property type="match status" value="1"/>
</dbReference>
<evidence type="ECO:0000313" key="2">
    <source>
        <dbReference type="EMBL" id="MFC6386567.1"/>
    </source>
</evidence>
<dbReference type="Pfam" id="PF08818">
    <property type="entry name" value="DUF1801"/>
    <property type="match status" value="1"/>
</dbReference>
<dbReference type="SUPFAM" id="SSF159888">
    <property type="entry name" value="YdhG-like"/>
    <property type="match status" value="1"/>
</dbReference>
<sequence>MDVFADFLARIDNPDRRKRTEEILVWVAHKFPNLDPQIKWNQPMFTDHGTFIVGFSTAKHHLSVSPEEVGIMHFAEDIAQAGYSATKGLFRIPWAEPVNYELLEKIITFTISDKADCSTFWRK</sequence>
<gene>
    <name evidence="2" type="ORF">ACFP7A_08125</name>
</gene>
<dbReference type="InterPro" id="IPR014922">
    <property type="entry name" value="YdhG-like"/>
</dbReference>
<keyword evidence="3" id="KW-1185">Reference proteome</keyword>